<keyword evidence="7" id="KW-0067">ATP-binding</keyword>
<dbReference type="Pfam" id="PF00690">
    <property type="entry name" value="Cation_ATPase_N"/>
    <property type="match status" value="1"/>
</dbReference>
<evidence type="ECO:0000256" key="7">
    <source>
        <dbReference type="ARBA" id="ARBA00022840"/>
    </source>
</evidence>
<feature type="transmembrane region" description="Helical" evidence="11">
    <location>
        <begin position="45"/>
        <end position="62"/>
    </location>
</feature>
<dbReference type="InterPro" id="IPR023298">
    <property type="entry name" value="ATPase_P-typ_TM_dom_sf"/>
</dbReference>
<evidence type="ECO:0000256" key="9">
    <source>
        <dbReference type="ARBA" id="ARBA00022989"/>
    </source>
</evidence>
<dbReference type="Pfam" id="PF00702">
    <property type="entry name" value="Hydrolase"/>
    <property type="match status" value="1"/>
</dbReference>
<dbReference type="GO" id="GO:0016887">
    <property type="term" value="F:ATP hydrolysis activity"/>
    <property type="evidence" value="ECO:0007669"/>
    <property type="project" value="InterPro"/>
</dbReference>
<dbReference type="SUPFAM" id="SSF81653">
    <property type="entry name" value="Calcium ATPase, transduction domain A"/>
    <property type="match status" value="1"/>
</dbReference>
<comment type="subcellular location">
    <subcellularLocation>
        <location evidence="1">Membrane</location>
        <topology evidence="1">Multi-pass membrane protein</topology>
    </subcellularLocation>
</comment>
<dbReference type="SFLD" id="SFLDS00003">
    <property type="entry name" value="Haloacid_Dehalogenase"/>
    <property type="match status" value="1"/>
</dbReference>
<evidence type="ECO:0000256" key="3">
    <source>
        <dbReference type="ARBA" id="ARBA00008804"/>
    </source>
</evidence>
<evidence type="ECO:0000313" key="13">
    <source>
        <dbReference type="EMBL" id="RIH91589.1"/>
    </source>
</evidence>
<dbReference type="Proteomes" id="UP000266178">
    <property type="component" value="Unassembled WGS sequence"/>
</dbReference>
<name>A0A399F8J9_9DEIN</name>
<feature type="transmembrane region" description="Helical" evidence="11">
    <location>
        <begin position="223"/>
        <end position="244"/>
    </location>
</feature>
<dbReference type="Pfam" id="PF00689">
    <property type="entry name" value="Cation_ATPase_C"/>
    <property type="match status" value="1"/>
</dbReference>
<proteinExistence type="inferred from homology"/>
<feature type="transmembrane region" description="Helical" evidence="11">
    <location>
        <begin position="793"/>
        <end position="813"/>
    </location>
</feature>
<dbReference type="GO" id="GO:0005524">
    <property type="term" value="F:ATP binding"/>
    <property type="evidence" value="ECO:0007669"/>
    <property type="project" value="UniProtKB-KW"/>
</dbReference>
<evidence type="ECO:0000259" key="12">
    <source>
        <dbReference type="SMART" id="SM00831"/>
    </source>
</evidence>
<dbReference type="RefSeq" id="WP_119357979.1">
    <property type="nucleotide sequence ID" value="NZ_BJXM01000001.1"/>
</dbReference>
<keyword evidence="8" id="KW-1278">Translocase</keyword>
<keyword evidence="6" id="KW-0547">Nucleotide-binding</keyword>
<keyword evidence="10 11" id="KW-0472">Membrane</keyword>
<dbReference type="Gene3D" id="3.40.50.1000">
    <property type="entry name" value="HAD superfamily/HAD-like"/>
    <property type="match status" value="1"/>
</dbReference>
<dbReference type="SUPFAM" id="SSF81660">
    <property type="entry name" value="Metal cation-transporting ATPase, ATP-binding domain N"/>
    <property type="match status" value="1"/>
</dbReference>
<feature type="transmembrane region" description="Helical" evidence="11">
    <location>
        <begin position="68"/>
        <end position="88"/>
    </location>
</feature>
<dbReference type="GO" id="GO:0016020">
    <property type="term" value="C:membrane"/>
    <property type="evidence" value="ECO:0007669"/>
    <property type="project" value="UniProtKB-SubCell"/>
</dbReference>
<feature type="domain" description="Cation-transporting P-type ATPase N-terminal" evidence="12">
    <location>
        <begin position="3"/>
        <end position="61"/>
    </location>
</feature>
<feature type="transmembrane region" description="Helical" evidence="11">
    <location>
        <begin position="760"/>
        <end position="781"/>
    </location>
</feature>
<dbReference type="InterPro" id="IPR004014">
    <property type="entry name" value="ATPase_P-typ_cation-transptr_N"/>
</dbReference>
<dbReference type="SUPFAM" id="SSF56784">
    <property type="entry name" value="HAD-like"/>
    <property type="match status" value="1"/>
</dbReference>
<protein>
    <submittedName>
        <fullName evidence="13">Calcium-transporting ATPase 1</fullName>
        <ecNumber evidence="13">3.6.3.8</ecNumber>
    </submittedName>
</protein>
<dbReference type="InterPro" id="IPR044492">
    <property type="entry name" value="P_typ_ATPase_HD_dom"/>
</dbReference>
<dbReference type="PROSITE" id="PS00154">
    <property type="entry name" value="ATPASE_E1_E2"/>
    <property type="match status" value="1"/>
</dbReference>
<evidence type="ECO:0000256" key="1">
    <source>
        <dbReference type="ARBA" id="ARBA00004141"/>
    </source>
</evidence>
<organism evidence="13 14">
    <name type="scientific">Meiothermus granaticius NBRC 107808</name>
    <dbReference type="NCBI Taxonomy" id="1227551"/>
    <lineage>
        <taxon>Bacteria</taxon>
        <taxon>Thermotogati</taxon>
        <taxon>Deinococcota</taxon>
        <taxon>Deinococci</taxon>
        <taxon>Thermales</taxon>
        <taxon>Thermaceae</taxon>
        <taxon>Meiothermus</taxon>
    </lineage>
</organism>
<keyword evidence="4" id="KW-0597">Phosphoprotein</keyword>
<dbReference type="InterPro" id="IPR023299">
    <property type="entry name" value="ATPase_P-typ_cyto_dom_N"/>
</dbReference>
<dbReference type="PANTHER" id="PTHR42861">
    <property type="entry name" value="CALCIUM-TRANSPORTING ATPASE"/>
    <property type="match status" value="1"/>
</dbReference>
<keyword evidence="14" id="KW-1185">Reference proteome</keyword>
<dbReference type="InterPro" id="IPR059000">
    <property type="entry name" value="ATPase_P-type_domA"/>
</dbReference>
<dbReference type="InterPro" id="IPR018303">
    <property type="entry name" value="ATPase_P-typ_P_site"/>
</dbReference>
<feature type="transmembrane region" description="Helical" evidence="11">
    <location>
        <begin position="611"/>
        <end position="636"/>
    </location>
</feature>
<evidence type="ECO:0000256" key="5">
    <source>
        <dbReference type="ARBA" id="ARBA00022692"/>
    </source>
</evidence>
<keyword evidence="13" id="KW-0378">Hydrolase</keyword>
<dbReference type="AlphaFoldDB" id="A0A399F8J9"/>
<dbReference type="PRINTS" id="PR00120">
    <property type="entry name" value="HATPASE"/>
</dbReference>
<dbReference type="Pfam" id="PF00122">
    <property type="entry name" value="E1-E2_ATPase"/>
    <property type="match status" value="1"/>
</dbReference>
<reference evidence="13 14" key="1">
    <citation type="submission" date="2018-08" db="EMBL/GenBank/DDBJ databases">
        <title>Meiothermus granaticius genome AF-68 sequencing project.</title>
        <authorList>
            <person name="Da Costa M.S."/>
            <person name="Albuquerque L."/>
            <person name="Raposo P."/>
            <person name="Froufe H.J.C."/>
            <person name="Barroso C.S."/>
            <person name="Egas C."/>
        </authorList>
    </citation>
    <scope>NUCLEOTIDE SEQUENCE [LARGE SCALE GENOMIC DNA]</scope>
    <source>
        <strain evidence="13 14">AF-68</strain>
    </source>
</reference>
<dbReference type="InterPro" id="IPR008250">
    <property type="entry name" value="ATPase_P-typ_transduc_dom_A_sf"/>
</dbReference>
<comment type="similarity">
    <text evidence="3">Belongs to the cation transport ATPase (P-type) (TC 3.A.3) family. Type IIIA subfamily.</text>
</comment>
<dbReference type="Gene3D" id="2.70.150.10">
    <property type="entry name" value="Calcium-transporting ATPase, cytoplasmic transduction domain A"/>
    <property type="match status" value="1"/>
</dbReference>
<dbReference type="OrthoDB" id="23781at2"/>
<evidence type="ECO:0000256" key="10">
    <source>
        <dbReference type="ARBA" id="ARBA00023136"/>
    </source>
</evidence>
<dbReference type="EC" id="3.6.3.8" evidence="13"/>
<keyword evidence="9 11" id="KW-1133">Transmembrane helix</keyword>
<comment type="caution">
    <text evidence="13">The sequence shown here is derived from an EMBL/GenBank/DDBJ whole genome shotgun (WGS) entry which is preliminary data.</text>
</comment>
<dbReference type="Gene3D" id="3.40.1110.10">
    <property type="entry name" value="Calcium-transporting ATPase, cytoplasmic domain N"/>
    <property type="match status" value="1"/>
</dbReference>
<evidence type="ECO:0000256" key="8">
    <source>
        <dbReference type="ARBA" id="ARBA00022967"/>
    </source>
</evidence>
<dbReference type="FunFam" id="2.70.150.10:FF:000042">
    <property type="entry name" value="Plasma membrane ATPase"/>
    <property type="match status" value="1"/>
</dbReference>
<evidence type="ECO:0000256" key="2">
    <source>
        <dbReference type="ARBA" id="ARBA00005675"/>
    </source>
</evidence>
<dbReference type="SUPFAM" id="SSF81665">
    <property type="entry name" value="Calcium ATPase, transmembrane domain M"/>
    <property type="match status" value="1"/>
</dbReference>
<gene>
    <name evidence="13" type="ORF">Mgrana_02529</name>
</gene>
<evidence type="ECO:0000256" key="6">
    <source>
        <dbReference type="ARBA" id="ARBA00022741"/>
    </source>
</evidence>
<evidence type="ECO:0000256" key="11">
    <source>
        <dbReference type="SAM" id="Phobius"/>
    </source>
</evidence>
<dbReference type="InterPro" id="IPR036412">
    <property type="entry name" value="HAD-like_sf"/>
</dbReference>
<dbReference type="FunFam" id="3.40.50.1000:FF:000028">
    <property type="entry name" value="Calcium-transporting P-type ATPase, putative"/>
    <property type="match status" value="1"/>
</dbReference>
<keyword evidence="5 11" id="KW-0812">Transmembrane</keyword>
<dbReference type="InterPro" id="IPR023214">
    <property type="entry name" value="HAD_sf"/>
</dbReference>
<feature type="transmembrane region" description="Helical" evidence="11">
    <location>
        <begin position="695"/>
        <end position="718"/>
    </location>
</feature>
<dbReference type="EMBL" id="QWLB01000038">
    <property type="protein sequence ID" value="RIH91589.1"/>
    <property type="molecule type" value="Genomic_DNA"/>
</dbReference>
<dbReference type="SFLD" id="SFLDF00027">
    <property type="entry name" value="p-type_atpase"/>
    <property type="match status" value="1"/>
</dbReference>
<dbReference type="InterPro" id="IPR001757">
    <property type="entry name" value="P_typ_ATPase"/>
</dbReference>
<dbReference type="InterPro" id="IPR006068">
    <property type="entry name" value="ATPase_P-typ_cation-transptr_C"/>
</dbReference>
<evidence type="ECO:0000313" key="14">
    <source>
        <dbReference type="Proteomes" id="UP000266178"/>
    </source>
</evidence>
<sequence length="818" mass="88661">MTPWLRGLSQAEAEQKLARHGPNRLPEPPPEALWRKGLRQFQSPLIYILLVALVVDLALWGFEGGHGVPFESVAIGIILLFNAGLGVWQENKSETALRKLKQLATPLVWTERDGRWQQIPSDLLVPGDLLRLEAGDRVPADVVLLEGSSAVDESVLTGESLPVEKVPGDELYSGTLLVRNRIFAQVVRTGEHSALGRLAVMLGEVQADLTPLERRLRRFGHQIAQVVLGVAFLMALGGVLFEGWHRLDEVLLFAVALAVAAVPEGLPAVLTLTLSLGVERMAGRKAVVRRLAAVEALGSVTVIATDKTGTLTENRMEVQALDSPDLPAAYRVCALANDADHQAGDPMDLALLSYLRSKGLDPEELRAWFPRRTERPFDSQHRFMRVTVDQEGQTTSYLKGAPEVLLARSSLSRAELESWQEKVAAYAAEGYRVLGLAWGRGEREEGLHFAGLALFWDPPRLEVPGAIREAQAAGIRVLMVTGDHPATALAIAHQVGIPGERVLTGEDLEDFAPEALQVALAEVNVFARMRPEHKLRLVEALKARGEIVAMTGDGVNDAPALKRSDVGVAMGQRGSDVSREVADLVLLDDNFATIVAAVEEGRSIYENIQKFVRFLFSTNVALVLLVLLGLLAAVVLGLRDAAGAFFVPLTAVQLLWINILADGPPALALGVDRNPGVMRQQPRSPSAPLLDGPSLAFILITGAVKALLGAALLVFLFLQGVGLETVRSGVFLYESLAQLIFAYPSRSLRLLPLPNRWLDLSIWGAVGLMVLIFVLPQGRVLLGLAPLGLEPTLWILAATSLTWATAALTARWLRQHSA</sequence>
<comment type="similarity">
    <text evidence="2">Belongs to the cation transport ATPase (P-type) (TC 3.A.3) family. Type IIA subfamily.</text>
</comment>
<dbReference type="SFLD" id="SFLDG00002">
    <property type="entry name" value="C1.7:_P-type_atpase_like"/>
    <property type="match status" value="1"/>
</dbReference>
<dbReference type="PRINTS" id="PR00119">
    <property type="entry name" value="CATATPASE"/>
</dbReference>
<dbReference type="Gene3D" id="1.20.1110.10">
    <property type="entry name" value="Calcium-transporting ATPase, transmembrane domain"/>
    <property type="match status" value="1"/>
</dbReference>
<dbReference type="NCBIfam" id="TIGR01494">
    <property type="entry name" value="ATPase_P-type"/>
    <property type="match status" value="2"/>
</dbReference>
<accession>A0A399F8J9</accession>
<dbReference type="SMART" id="SM00831">
    <property type="entry name" value="Cation_ATPase_N"/>
    <property type="match status" value="1"/>
</dbReference>
<feature type="transmembrane region" description="Helical" evidence="11">
    <location>
        <begin position="250"/>
        <end position="276"/>
    </location>
</feature>
<evidence type="ECO:0000256" key="4">
    <source>
        <dbReference type="ARBA" id="ARBA00022553"/>
    </source>
</evidence>